<evidence type="ECO:0000313" key="2">
    <source>
        <dbReference type="Proteomes" id="UP000585474"/>
    </source>
</evidence>
<keyword evidence="2" id="KW-1185">Reference proteome</keyword>
<comment type="caution">
    <text evidence="1">The sequence shown here is derived from an EMBL/GenBank/DDBJ whole genome shotgun (WGS) entry which is preliminary data.</text>
</comment>
<dbReference type="PANTHER" id="PTHR33977">
    <property type="entry name" value="ZINC ION BINDING PROTEIN"/>
    <property type="match status" value="1"/>
</dbReference>
<name>A0A7J0F1Y9_9ERIC</name>
<organism evidence="1 2">
    <name type="scientific">Actinidia rufa</name>
    <dbReference type="NCBI Taxonomy" id="165716"/>
    <lineage>
        <taxon>Eukaryota</taxon>
        <taxon>Viridiplantae</taxon>
        <taxon>Streptophyta</taxon>
        <taxon>Embryophyta</taxon>
        <taxon>Tracheophyta</taxon>
        <taxon>Spermatophyta</taxon>
        <taxon>Magnoliopsida</taxon>
        <taxon>eudicotyledons</taxon>
        <taxon>Gunneridae</taxon>
        <taxon>Pentapetalae</taxon>
        <taxon>asterids</taxon>
        <taxon>Ericales</taxon>
        <taxon>Actinidiaceae</taxon>
        <taxon>Actinidia</taxon>
    </lineage>
</organism>
<dbReference type="OrthoDB" id="1484002at2759"/>
<evidence type="ECO:0000313" key="1">
    <source>
        <dbReference type="EMBL" id="GFY92702.1"/>
    </source>
</evidence>
<gene>
    <name evidence="1" type="ORF">Acr_08g0010980</name>
</gene>
<dbReference type="AlphaFoldDB" id="A0A7J0F1Y9"/>
<dbReference type="Proteomes" id="UP000585474">
    <property type="component" value="Unassembled WGS sequence"/>
</dbReference>
<dbReference type="PANTHER" id="PTHR33977:SF1">
    <property type="entry name" value="ZINC ION BINDING PROTEIN"/>
    <property type="match status" value="1"/>
</dbReference>
<protein>
    <submittedName>
        <fullName evidence="1">Zinc ion binding protein</fullName>
    </submittedName>
</protein>
<reference evidence="1 2" key="1">
    <citation type="submission" date="2019-07" db="EMBL/GenBank/DDBJ databases">
        <title>De Novo Assembly of kiwifruit Actinidia rufa.</title>
        <authorList>
            <person name="Sugita-Konishi S."/>
            <person name="Sato K."/>
            <person name="Mori E."/>
            <person name="Abe Y."/>
            <person name="Kisaki G."/>
            <person name="Hamano K."/>
            <person name="Suezawa K."/>
            <person name="Otani M."/>
            <person name="Fukuda T."/>
            <person name="Manabe T."/>
            <person name="Gomi K."/>
            <person name="Tabuchi M."/>
            <person name="Akimitsu K."/>
            <person name="Kataoka I."/>
        </authorList>
    </citation>
    <scope>NUCLEOTIDE SEQUENCE [LARGE SCALE GENOMIC DNA]</scope>
    <source>
        <strain evidence="2">cv. Fuchu</strain>
    </source>
</reference>
<accession>A0A7J0F1Y9</accession>
<dbReference type="EMBL" id="BJWL01000008">
    <property type="protein sequence ID" value="GFY92702.1"/>
    <property type="molecule type" value="Genomic_DNA"/>
</dbReference>
<proteinExistence type="predicted"/>
<sequence length="292" mass="33878">MARWEEILSLPMQSPPTLEFSADDLVWSKVEARRRRPPEMAYKPKVDVILEYILYRCSFGPDDHIKGGIVRPSRIALIIYNQDKHVDKKGLPCHGPQDKKAAGTRAMGGARNRYDLLTHKYVRRQERSIRCSTYELDADNAVSINIWVESHQNNVFFLGIQTEWQLQQMIRFGNRGLVASGSRFGTNKLNACLYYPIHSLLVFNLDNKAIPVAWIIAPRFACWDTHRWMRALNNRVHTKYPMWKLAGFIVDDPLADILTIRLVAKFSLSLLNWNDKMLLYYIQLICIPEFIA</sequence>